<name>A0ABT9P1J1_9ACTN</name>
<dbReference type="RefSeq" id="WP_307241428.1">
    <property type="nucleotide sequence ID" value="NZ_JAUSQZ010000001.1"/>
</dbReference>
<feature type="compositionally biased region" description="Basic and acidic residues" evidence="1">
    <location>
        <begin position="41"/>
        <end position="52"/>
    </location>
</feature>
<comment type="caution">
    <text evidence="2">The sequence shown here is derived from an EMBL/GenBank/DDBJ whole genome shotgun (WGS) entry which is preliminary data.</text>
</comment>
<keyword evidence="3" id="KW-1185">Reference proteome</keyword>
<protein>
    <submittedName>
        <fullName evidence="2">Uncharacterized protein</fullName>
    </submittedName>
</protein>
<evidence type="ECO:0000313" key="2">
    <source>
        <dbReference type="EMBL" id="MDP9826536.1"/>
    </source>
</evidence>
<evidence type="ECO:0000256" key="1">
    <source>
        <dbReference type="SAM" id="MobiDB-lite"/>
    </source>
</evidence>
<sequence>MSDTPATSDTAMPEPDPTPNATGQNDSADAEAVPRPQPMTHADHTESATETDHLWPQQWTFLPPVGSIVTDVGVTFSLAPAALTDRPLRVRCTACPWEDTALHAEAVDAIRVHALRHIVDPRARIAHLPDWLPWLKGRR</sequence>
<feature type="compositionally biased region" description="Polar residues" evidence="1">
    <location>
        <begin position="1"/>
        <end position="10"/>
    </location>
</feature>
<organism evidence="2 3">
    <name type="scientific">Kineosporia succinea</name>
    <dbReference type="NCBI Taxonomy" id="84632"/>
    <lineage>
        <taxon>Bacteria</taxon>
        <taxon>Bacillati</taxon>
        <taxon>Actinomycetota</taxon>
        <taxon>Actinomycetes</taxon>
        <taxon>Kineosporiales</taxon>
        <taxon>Kineosporiaceae</taxon>
        <taxon>Kineosporia</taxon>
    </lineage>
</organism>
<proteinExistence type="predicted"/>
<accession>A0ABT9P1J1</accession>
<dbReference type="Proteomes" id="UP001235712">
    <property type="component" value="Unassembled WGS sequence"/>
</dbReference>
<evidence type="ECO:0000313" key="3">
    <source>
        <dbReference type="Proteomes" id="UP001235712"/>
    </source>
</evidence>
<gene>
    <name evidence="2" type="ORF">J2S57_002285</name>
</gene>
<feature type="region of interest" description="Disordered" evidence="1">
    <location>
        <begin position="1"/>
        <end position="52"/>
    </location>
</feature>
<dbReference type="EMBL" id="JAUSQZ010000001">
    <property type="protein sequence ID" value="MDP9826536.1"/>
    <property type="molecule type" value="Genomic_DNA"/>
</dbReference>
<reference evidence="2 3" key="1">
    <citation type="submission" date="2023-07" db="EMBL/GenBank/DDBJ databases">
        <title>Sequencing the genomes of 1000 actinobacteria strains.</title>
        <authorList>
            <person name="Klenk H.-P."/>
        </authorList>
    </citation>
    <scope>NUCLEOTIDE SEQUENCE [LARGE SCALE GENOMIC DNA]</scope>
    <source>
        <strain evidence="2 3">DSM 44388</strain>
    </source>
</reference>